<accession>A0A0E0MGR2</accession>
<protein>
    <recommendedName>
        <fullName evidence="2">Disease resistance R13L4/SHOC-2-like LRR domain-containing protein</fullName>
    </recommendedName>
</protein>
<dbReference type="Pfam" id="PF23598">
    <property type="entry name" value="LRR_14"/>
    <property type="match status" value="1"/>
</dbReference>
<dbReference type="EnsemblPlants" id="OPUNC11G15120.1">
    <property type="protein sequence ID" value="OPUNC11G15120.1"/>
    <property type="gene ID" value="OPUNC11G15120"/>
</dbReference>
<keyword evidence="4" id="KW-1185">Reference proteome</keyword>
<name>A0A0E0MGR2_ORYPU</name>
<dbReference type="InterPro" id="IPR055414">
    <property type="entry name" value="LRR_R13L4/SHOC2-like"/>
</dbReference>
<reference evidence="3" key="2">
    <citation type="submission" date="2018-05" db="EMBL/GenBank/DDBJ databases">
        <title>OpunRS2 (Oryza punctata Reference Sequence Version 2).</title>
        <authorList>
            <person name="Zhang J."/>
            <person name="Kudrna D."/>
            <person name="Lee S."/>
            <person name="Talag J."/>
            <person name="Welchert J."/>
            <person name="Wing R.A."/>
        </authorList>
    </citation>
    <scope>NUCLEOTIDE SEQUENCE [LARGE SCALE GENOMIC DNA]</scope>
</reference>
<dbReference type="HOGENOM" id="CLU_152841_0_0_1"/>
<organism evidence="3">
    <name type="scientific">Oryza punctata</name>
    <name type="common">Red rice</name>
    <dbReference type="NCBI Taxonomy" id="4537"/>
    <lineage>
        <taxon>Eukaryota</taxon>
        <taxon>Viridiplantae</taxon>
        <taxon>Streptophyta</taxon>
        <taxon>Embryophyta</taxon>
        <taxon>Tracheophyta</taxon>
        <taxon>Spermatophyta</taxon>
        <taxon>Magnoliopsida</taxon>
        <taxon>Liliopsida</taxon>
        <taxon>Poales</taxon>
        <taxon>Poaceae</taxon>
        <taxon>BOP clade</taxon>
        <taxon>Oryzoideae</taxon>
        <taxon>Oryzeae</taxon>
        <taxon>Oryzinae</taxon>
        <taxon>Oryza</taxon>
    </lineage>
</organism>
<keyword evidence="1" id="KW-0677">Repeat</keyword>
<evidence type="ECO:0000313" key="3">
    <source>
        <dbReference type="EnsemblPlants" id="OPUNC11G15120.1"/>
    </source>
</evidence>
<dbReference type="Proteomes" id="UP000026962">
    <property type="component" value="Chromosome 11"/>
</dbReference>
<evidence type="ECO:0000313" key="4">
    <source>
        <dbReference type="Proteomes" id="UP000026962"/>
    </source>
</evidence>
<feature type="domain" description="Disease resistance R13L4/SHOC-2-like LRR" evidence="2">
    <location>
        <begin position="1"/>
        <end position="121"/>
    </location>
</feature>
<reference evidence="3" key="1">
    <citation type="submission" date="2015-04" db="UniProtKB">
        <authorList>
            <consortium name="EnsemblPlants"/>
        </authorList>
    </citation>
    <scope>IDENTIFICATION</scope>
</reference>
<dbReference type="AlphaFoldDB" id="A0A0E0MGR2"/>
<evidence type="ECO:0000259" key="2">
    <source>
        <dbReference type="Pfam" id="PF23598"/>
    </source>
</evidence>
<sequence length="140" mass="15715">MEVEDLDMIARLPALHLLRLYVRRRISWDVAGGGLFPSLSNYETSIALTFLPGAMPMLHRLVFWLRLSEDGATSDVGLGNLPLLSYVEVHLNCRGVTGRRVEEAEVALRQVKHTHPNSPAIREEMKRDKDDDDVLVVVVG</sequence>
<dbReference type="Gramene" id="OPUNC11G15120.1">
    <property type="protein sequence ID" value="OPUNC11G15120.1"/>
    <property type="gene ID" value="OPUNC11G15120"/>
</dbReference>
<proteinExistence type="predicted"/>
<evidence type="ECO:0000256" key="1">
    <source>
        <dbReference type="ARBA" id="ARBA00022737"/>
    </source>
</evidence>